<keyword evidence="3" id="KW-1185">Reference proteome</keyword>
<dbReference type="Proteomes" id="UP001165121">
    <property type="component" value="Unassembled WGS sequence"/>
</dbReference>
<accession>A0A9W6WV39</accession>
<dbReference type="InterPro" id="IPR038801">
    <property type="entry name" value="TAF1C"/>
</dbReference>
<name>A0A9W6WV39_9STRA</name>
<dbReference type="AlphaFoldDB" id="A0A9W6WV39"/>
<evidence type="ECO:0000256" key="1">
    <source>
        <dbReference type="SAM" id="MobiDB-lite"/>
    </source>
</evidence>
<comment type="caution">
    <text evidence="2">The sequence shown here is derived from an EMBL/GenBank/DDBJ whole genome shotgun (WGS) entry which is preliminary data.</text>
</comment>
<evidence type="ECO:0000313" key="2">
    <source>
        <dbReference type="EMBL" id="GMF17892.1"/>
    </source>
</evidence>
<proteinExistence type="predicted"/>
<reference evidence="2" key="1">
    <citation type="submission" date="2023-04" db="EMBL/GenBank/DDBJ databases">
        <title>Phytophthora fragariaefolia NBRC 109709.</title>
        <authorList>
            <person name="Ichikawa N."/>
            <person name="Sato H."/>
            <person name="Tonouchi N."/>
        </authorList>
    </citation>
    <scope>NUCLEOTIDE SEQUENCE</scope>
    <source>
        <strain evidence="2">NBRC 109709</strain>
    </source>
</reference>
<sequence length="812" mass="89355">MQRTHVNAQQHSTATNAEKGHGYIVTFRVPAFPPIRACHIPTDPPPSAWPWTPPALRAKLLRWASENSFYQANYRDHVPHDMLMDLLMNANPPQEDWSKLTKWQGNAVAGVDCGQDGHVVFYPTGHVLQQACAWYSKGESEGQPSCSSTVIETGARIRQFVVMGSKDAYRSISASQIYAATRGTTNCTIVAAPSRVTPQNVRKMQAKAKISFSEMINHIAGSPHAEAELAIVTNGVVRCWDPEGGVRIVNKGFMNMADRVRRCEYSRYDDDSITADGTVIHLTRADALFSHPCVLWTANRVKVTTLDLRQPPDHTCTLFDLAGASAYITIYDVKRRKRNPFQFVVGTGVSVELMDSRMAKQPLISWIQPQSYSKSSDTESFFAAIDEVDLSRNVNDERGYIVSSLNRPKATTLFPFERNRKRRRENVMSLATLRSNGGDEYSMTPRVSTEQLIASDAPLDLHMEDGGEYTRLAGICALRNEDSPSASIYQLSTAGDLRLSNHISCRLPCGVVAQVDPSEDSPSNTLPIAMDAIIPELDTESLQKFNVLAVKVLRRQFPRLPGNIELSLVDAVCDDNETKLETGNSQGGNVETAGSPAAATTMGDDRREDADDYVNVKAEVVQTHSESTSGTAAAVTTSSGLPRNFDKDELTKKILRVCDPSASLFQLHRYVLDKLKVQLSSTELLEILRTSSQKFRIRTVHQAFPADTYRVLNPSAPGADDIHHRKGDPRLATCTCRPGSLRSQSPCESWSCVMPHAIVVSSSSPELHLDFSAPASATNPETSSELLGIITAAREVYDRVYESGSESGSESE</sequence>
<feature type="region of interest" description="Disordered" evidence="1">
    <location>
        <begin position="580"/>
        <end position="605"/>
    </location>
</feature>
<protein>
    <submittedName>
        <fullName evidence="2">Unnamed protein product</fullName>
    </submittedName>
</protein>
<dbReference type="EMBL" id="BSXT01000114">
    <property type="protein sequence ID" value="GMF17892.1"/>
    <property type="molecule type" value="Genomic_DNA"/>
</dbReference>
<dbReference type="PANTHER" id="PTHR15319">
    <property type="entry name" value="TATA BOX-BINDING PROTEIN ASSOCIATED FACTOR RNA POLYMERASE I SUBUNIT C"/>
    <property type="match status" value="1"/>
</dbReference>
<dbReference type="OrthoDB" id="60455at2759"/>
<evidence type="ECO:0000313" key="3">
    <source>
        <dbReference type="Proteomes" id="UP001165121"/>
    </source>
</evidence>
<dbReference type="GO" id="GO:0001650">
    <property type="term" value="C:fibrillar center"/>
    <property type="evidence" value="ECO:0007669"/>
    <property type="project" value="TreeGrafter"/>
</dbReference>
<organism evidence="2 3">
    <name type="scientific">Phytophthora fragariaefolia</name>
    <dbReference type="NCBI Taxonomy" id="1490495"/>
    <lineage>
        <taxon>Eukaryota</taxon>
        <taxon>Sar</taxon>
        <taxon>Stramenopiles</taxon>
        <taxon>Oomycota</taxon>
        <taxon>Peronosporomycetes</taxon>
        <taxon>Peronosporales</taxon>
        <taxon>Peronosporaceae</taxon>
        <taxon>Phytophthora</taxon>
    </lineage>
</organism>
<dbReference type="GO" id="GO:0001164">
    <property type="term" value="F:RNA polymerase I core promoter sequence-specific DNA binding"/>
    <property type="evidence" value="ECO:0007669"/>
    <property type="project" value="TreeGrafter"/>
</dbReference>
<gene>
    <name evidence="2" type="ORF">Pfra01_000139500</name>
</gene>
<dbReference type="PANTHER" id="PTHR15319:SF1">
    <property type="entry name" value="TATA BOX-BINDING PROTEIN-ASSOCIATED FACTOR RNA POLYMERASE I SUBUNIT C"/>
    <property type="match status" value="1"/>
</dbReference>